<dbReference type="InterPro" id="IPR036709">
    <property type="entry name" value="Autotransporte_beta_dom_sf"/>
</dbReference>
<dbReference type="EMBL" id="VITK01000002">
    <property type="protein sequence ID" value="TWB03779.1"/>
    <property type="molecule type" value="Genomic_DNA"/>
</dbReference>
<accession>A0A560E315</accession>
<dbReference type="OrthoDB" id="7195851at2"/>
<dbReference type="RefSeq" id="WP_145658531.1">
    <property type="nucleotide sequence ID" value="NZ_VITK01000002.1"/>
</dbReference>
<protein>
    <submittedName>
        <fullName evidence="4">Autotransporter-associated beta strand protein</fullName>
    </submittedName>
</protein>
<evidence type="ECO:0000313" key="4">
    <source>
        <dbReference type="EMBL" id="TWB03779.1"/>
    </source>
</evidence>
<comment type="caution">
    <text evidence="4">The sequence shown here is derived from an EMBL/GenBank/DDBJ whole genome shotgun (WGS) entry which is preliminary data.</text>
</comment>
<feature type="chain" id="PRO_5021716080" evidence="2">
    <location>
        <begin position="38"/>
        <end position="2074"/>
    </location>
</feature>
<evidence type="ECO:0000313" key="5">
    <source>
        <dbReference type="Proteomes" id="UP000319949"/>
    </source>
</evidence>
<dbReference type="SMART" id="SM00869">
    <property type="entry name" value="Autotransporter"/>
    <property type="match status" value="1"/>
</dbReference>
<dbReference type="InterPro" id="IPR051551">
    <property type="entry name" value="Autotransporter_adhesion"/>
</dbReference>
<proteinExistence type="predicted"/>
<dbReference type="InterPro" id="IPR012332">
    <property type="entry name" value="Autotransporter_pectin_lyase_C"/>
</dbReference>
<dbReference type="SUPFAM" id="SSF103515">
    <property type="entry name" value="Autotransporter"/>
    <property type="match status" value="1"/>
</dbReference>
<reference evidence="4 5" key="1">
    <citation type="submission" date="2019-06" db="EMBL/GenBank/DDBJ databases">
        <title>Genomic Encyclopedia of Type Strains, Phase IV (KMG-V): Genome sequencing to study the core and pangenomes of soil and plant-associated prokaryotes.</title>
        <authorList>
            <person name="Whitman W."/>
        </authorList>
    </citation>
    <scope>NUCLEOTIDE SEQUENCE [LARGE SCALE GENOMIC DNA]</scope>
    <source>
        <strain evidence="4 5">BR 510</strain>
    </source>
</reference>
<dbReference type="Gene3D" id="2.40.128.130">
    <property type="entry name" value="Autotransporter beta-domain"/>
    <property type="match status" value="1"/>
</dbReference>
<gene>
    <name evidence="4" type="ORF">FBZ96_102252</name>
</gene>
<evidence type="ECO:0000256" key="1">
    <source>
        <dbReference type="ARBA" id="ARBA00022729"/>
    </source>
</evidence>
<feature type="signal peptide" evidence="2">
    <location>
        <begin position="1"/>
        <end position="37"/>
    </location>
</feature>
<dbReference type="InterPro" id="IPR011050">
    <property type="entry name" value="Pectin_lyase_fold/virulence"/>
</dbReference>
<organism evidence="4 5">
    <name type="scientific">Bradyrhizobium stylosanthis</name>
    <dbReference type="NCBI Taxonomy" id="1803665"/>
    <lineage>
        <taxon>Bacteria</taxon>
        <taxon>Pseudomonadati</taxon>
        <taxon>Pseudomonadota</taxon>
        <taxon>Alphaproteobacteria</taxon>
        <taxon>Hyphomicrobiales</taxon>
        <taxon>Nitrobacteraceae</taxon>
        <taxon>Bradyrhizobium</taxon>
    </lineage>
</organism>
<dbReference type="PANTHER" id="PTHR35037">
    <property type="entry name" value="C-TERMINAL REGION OF AIDA-LIKE PROTEIN"/>
    <property type="match status" value="1"/>
</dbReference>
<dbReference type="SUPFAM" id="SSF51126">
    <property type="entry name" value="Pectin lyase-like"/>
    <property type="match status" value="3"/>
</dbReference>
<feature type="domain" description="Autotransporter" evidence="3">
    <location>
        <begin position="1789"/>
        <end position="2074"/>
    </location>
</feature>
<keyword evidence="5" id="KW-1185">Reference proteome</keyword>
<evidence type="ECO:0000259" key="3">
    <source>
        <dbReference type="PROSITE" id="PS51208"/>
    </source>
</evidence>
<evidence type="ECO:0000256" key="2">
    <source>
        <dbReference type="SAM" id="SignalP"/>
    </source>
</evidence>
<dbReference type="PROSITE" id="PS51208">
    <property type="entry name" value="AUTOTRANSPORTER"/>
    <property type="match status" value="1"/>
</dbReference>
<dbReference type="STRING" id="1803665.GCA_001641335_02274"/>
<dbReference type="Pfam" id="PF12951">
    <property type="entry name" value="PATR"/>
    <property type="match status" value="9"/>
</dbReference>
<name>A0A560E315_9BRAD</name>
<dbReference type="InterPro" id="IPR005546">
    <property type="entry name" value="Autotransporte_beta"/>
</dbReference>
<dbReference type="Gene3D" id="2.160.20.20">
    <property type="match status" value="4"/>
</dbReference>
<keyword evidence="1 2" id="KW-0732">Signal</keyword>
<dbReference type="NCBIfam" id="TIGR02601">
    <property type="entry name" value="autotrns_rpt"/>
    <property type="match status" value="9"/>
</dbReference>
<dbReference type="Proteomes" id="UP000319949">
    <property type="component" value="Unassembled WGS sequence"/>
</dbReference>
<sequence length="2074" mass="205167">MRTEKDYFGRSRSLRAALLGSTALALAWSLPAGPARAQDATWLASPGSNIYNTGSNWSTGSAPTGTAYFGTSSQTNLTLATAVSVGKWYFNVGASSYTFNIPNGSGLSFTDGGMALWGGSSTINNNGGLNFYNSSVSQGTIINNDFLTFWGMSAAGSGTITNNNILSFNGNTFSGGTTIINNHLMAYQETSFAGYGTGLTNNSHLEFRNTARAGNGSSITNSAGADLYFKASSRADGGSTIANSGNLYFSEGSTAGNASITNNSQLYFSDASKAGSATITNSAGAVVNFSNTSTADNAAITNDGIVDFSPSAGVNNDHKLSAGSIAGAGQYFLGSNELTVGSNNLSTTVTGVIADGGSAGGTGGSLVKVGTGVLALAGTNTYTGGTTINGGTLSVSGDANLGDAAGALTFNGGTLQITGMSFHSTARTIDWGAGGGGFDIADSANTFTVSQSLGGAGGLTKLGAGTLVLSGTNTYGGGTTIAAGTLQIGNGGTTGWIVGNVVNDSVLAFNRSDTITFAGEISGSGAVQKLGSNTAILTGNNSYTGTTTIAAGTLQIGNGGTTGSIAGNVVNDGVLTIDRSDAVTLPGDISGSGSLRQVGSGTTILTGSNSYTGGTTIAAGTLQIGNGGTTGSIVGDVANDGVLAFNRSNTLTLAVNISGSGSVQQIGSGTTILTGSNTYSGDTIVSGGRLQFGDGSAGGSTNLAGNINVTGGTLAIQAPATLNVAQAVTLGNNTALSIVAGTNSPALSADGVAIGNGVAFNVSGINDASQLDKVLIDTRTGISGDFANITIGGFSGTVDYLTMSVRKSAESLQYLASYGLSWTAGNSLAHGTFTLTNASDSFTVGAALTDQAANPATGWDGKSLTKTGAGTLILTGQNTYSGGTTVSGGTLQIGDSGVTGAVVGALTVGSGATFDVVNADTSGITSIANSGTTNFRNATSAGSASVTNDDHLNFYNTSTAGSATITNNAGLISFYGTSTAGSAAITNNTHGQLIFNDSSTAANASITSGDYTSVGFYNSSTAGSATINLNGYAGSLSFHGTSTAGSATITTTSTNSALFYDTSTAGSATINNGGQFSFYGSSTAGNARITNTGSIDFNQTSTAGNAGITNNGGLTFSASSTAASATITNNFAMFFTGAGTAGSATINNAYNLFFDRTSTAGNAVITNNAGGPINPNGMTWFRDNATARNAQLINNGANTFFDFSASSGPNGDNKLSAGSIAGDGTFYLGAIELTVGSNNLSTTVSGVIADGGYSGATGGSLAKTGTGTLTLTGTNTYTGGTILAGGTVSVASEDNLGDLAGGLTFMGGTLQITGTAFNTTARTITLGAGGGTFDIADAANNFIISQSISGTTLTKSGAGTLTLTGAASFSGAAVSAGTLAFLDTTAGSADITNNAQLAFYGHSTAGDATIVNSGNVLFDGNSTAGNAQLINTTSSAVINFNTPGPGSDGKISAGSLAGNGRFDLNGAELTVGSNNLSTTVSGVLTGDGSLTGTSLIKVGTGKLTLSGINTYTGATTVDGGTLAVNGSIASSSGVTVNSGGILGGTGIVGNTTIASGGTLAPGNSVGTLTVSGNLAFTAGSFYRVEVSATAADRTNVSGTATLTGATVQAVAIPGSFRSQTYTILNATGGLGGTRFAGLSVSGSFSPARNPHLTYDTNSVYLVLDPSAIVLPAGTGANQASVAGSINKAVERGGTPPAGFDALLNMSGAQLNRALSQVSGQPGTAGTQAAFNAMQQFLGMLDPLGGGADGGHGTDVADGGALGYAAASETDARVREAYAAVTPVDASADVIDRRWGVWASGYGGASTLNGNAAAGSSPTTSRIYGTVVGADYRLSPDTLLGFALGGAGFNFSVADALGSGRADVFQAGLYARHSFGPAYISAALAYGWQDVTTDRTVTVSGTDKLTANFKASTFAGRLETGWRFAPIPASSFGVTPYAAVQVTAFHLPGYGETALVGSNQFALSYTSQDTTNVRTELGARTDQRFLVADTLLTLRGRLAWAHDTNTNRFVNAAFQALPGAAFTVSGARPAADSALVGGRAEMKWRNGLSLAGTVEGEFSQSTQTYTGKGTVRYEW</sequence>
<dbReference type="InterPro" id="IPR013425">
    <property type="entry name" value="Autotrns_rpt"/>
</dbReference>
<dbReference type="PANTHER" id="PTHR35037:SF3">
    <property type="entry name" value="C-TERMINAL REGION OF AIDA-LIKE PROTEIN"/>
    <property type="match status" value="1"/>
</dbReference>